<evidence type="ECO:0000256" key="7">
    <source>
        <dbReference type="ARBA" id="ARBA00022833"/>
    </source>
</evidence>
<evidence type="ECO:0000256" key="3">
    <source>
        <dbReference type="ARBA" id="ARBA00005984"/>
    </source>
</evidence>
<keyword evidence="12" id="KW-1185">Reference proteome</keyword>
<evidence type="ECO:0000313" key="12">
    <source>
        <dbReference type="Proteomes" id="UP001523392"/>
    </source>
</evidence>
<dbReference type="PANTHER" id="PTHR11596:SF5">
    <property type="entry name" value="ALKALINE PHOSPHATASE"/>
    <property type="match status" value="1"/>
</dbReference>
<evidence type="ECO:0000259" key="10">
    <source>
        <dbReference type="Pfam" id="PF13946"/>
    </source>
</evidence>
<keyword evidence="6 11" id="KW-0378">Hydrolase</keyword>
<sequence>MLPDGASAAYASNYRFFKEGGEAPVWEALQKGLVQTDSFNNPITDSAAGATAYATGVKTRNGTVGEDFFGHELTSIADLASAAGKATGLVSTSAITDASPASFGASIADRDDWGAVARQYILDNALDVILGAGRPAFLGEGEGGSQPEGGIDLLATAQAQGMNYVASAEALEGFSGDRVLGLFSDEEYLDPIGPRPAGEPSLLQMTDVALDTLAKDQDGFFLFVEEENTDTYGHANDAATAMHAMAAFEASVARVLEFQKANPDTLVVILADHDTGGMTSQPGTAPGSTPAIFRDFDATAEEIAADYDAADPASIRSAVEAHTGLTLTDAEIAAVQAEEDSLGLAQVLSARGGVHFTTTGHTAADVPIYAIGPGAEQFLGIQENAEVGAKVANAFGLELPVSQQDGGALRFQVIELYDAAFDAIPHQEALDYWVQVAAEGGNVAAAFASRLEERDGLGDQDYVVGLLRNALDAEPEAEEVAYWTGFLAGSGSRTEVLEAIAHSPEHQAALLQLPVPEDGGLFG</sequence>
<dbReference type="Pfam" id="PF00245">
    <property type="entry name" value="Alk_phosphatase"/>
    <property type="match status" value="1"/>
</dbReference>
<dbReference type="EC" id="3.1.3.1" evidence="11"/>
<dbReference type="Gene3D" id="3.40.720.10">
    <property type="entry name" value="Alkaline Phosphatase, subunit A"/>
    <property type="match status" value="1"/>
</dbReference>
<dbReference type="InterPro" id="IPR018299">
    <property type="entry name" value="Alkaline_phosphatase_AS"/>
</dbReference>
<dbReference type="InterPro" id="IPR025282">
    <property type="entry name" value="DUF4214"/>
</dbReference>
<evidence type="ECO:0000256" key="9">
    <source>
        <dbReference type="RuleBase" id="RU003946"/>
    </source>
</evidence>
<dbReference type="SUPFAM" id="SSF53649">
    <property type="entry name" value="Alkaline phosphatase-like"/>
    <property type="match status" value="1"/>
</dbReference>
<dbReference type="CDD" id="cd16012">
    <property type="entry name" value="ALP"/>
    <property type="match status" value="1"/>
</dbReference>
<dbReference type="InterPro" id="IPR001952">
    <property type="entry name" value="Alkaline_phosphatase"/>
</dbReference>
<name>A0ABT1CYB3_9PROT</name>
<evidence type="ECO:0000256" key="6">
    <source>
        <dbReference type="ARBA" id="ARBA00022801"/>
    </source>
</evidence>
<comment type="cofactor">
    <cofactor evidence="1">
        <name>Mg(2+)</name>
        <dbReference type="ChEBI" id="CHEBI:18420"/>
    </cofactor>
</comment>
<keyword evidence="5" id="KW-0479">Metal-binding</keyword>
<comment type="similarity">
    <text evidence="3 9">Belongs to the alkaline phosphatase family.</text>
</comment>
<evidence type="ECO:0000256" key="2">
    <source>
        <dbReference type="ARBA" id="ARBA00001947"/>
    </source>
</evidence>
<evidence type="ECO:0000256" key="8">
    <source>
        <dbReference type="ARBA" id="ARBA00022842"/>
    </source>
</evidence>
<comment type="cofactor">
    <cofactor evidence="2">
        <name>Zn(2+)</name>
        <dbReference type="ChEBI" id="CHEBI:29105"/>
    </cofactor>
</comment>
<keyword evidence="8" id="KW-0460">Magnesium</keyword>
<evidence type="ECO:0000313" key="11">
    <source>
        <dbReference type="EMBL" id="MCO6414646.1"/>
    </source>
</evidence>
<dbReference type="SMART" id="SM00098">
    <property type="entry name" value="alkPPc"/>
    <property type="match status" value="1"/>
</dbReference>
<reference evidence="11 12" key="1">
    <citation type="submission" date="2021-12" db="EMBL/GenBank/DDBJ databases">
        <title>Siccirubricoccus leaddurans sp. nov., a high concentration Zn2+ tolerance bacterium.</title>
        <authorList>
            <person name="Cao Y."/>
        </authorList>
    </citation>
    <scope>NUCLEOTIDE SEQUENCE [LARGE SCALE GENOMIC DNA]</scope>
    <source>
        <strain evidence="11 12">KC 17139</strain>
    </source>
</reference>
<dbReference type="GO" id="GO:0004035">
    <property type="term" value="F:alkaline phosphatase activity"/>
    <property type="evidence" value="ECO:0007669"/>
    <property type="project" value="UniProtKB-EC"/>
</dbReference>
<comment type="caution">
    <text evidence="11">The sequence shown here is derived from an EMBL/GenBank/DDBJ whole genome shotgun (WGS) entry which is preliminary data.</text>
</comment>
<dbReference type="EMBL" id="JAFIRR010000005">
    <property type="protein sequence ID" value="MCO6414646.1"/>
    <property type="molecule type" value="Genomic_DNA"/>
</dbReference>
<keyword evidence="7" id="KW-0862">Zinc</keyword>
<dbReference type="Pfam" id="PF13946">
    <property type="entry name" value="DUF4214"/>
    <property type="match status" value="1"/>
</dbReference>
<dbReference type="PROSITE" id="PS00123">
    <property type="entry name" value="ALKALINE_PHOSPHATASE"/>
    <property type="match status" value="1"/>
</dbReference>
<feature type="domain" description="DUF4214" evidence="10">
    <location>
        <begin position="445"/>
        <end position="508"/>
    </location>
</feature>
<accession>A0ABT1CYB3</accession>
<dbReference type="InterPro" id="IPR017850">
    <property type="entry name" value="Alkaline_phosphatase_core_sf"/>
</dbReference>
<evidence type="ECO:0000256" key="5">
    <source>
        <dbReference type="ARBA" id="ARBA00022723"/>
    </source>
</evidence>
<evidence type="ECO:0000256" key="4">
    <source>
        <dbReference type="ARBA" id="ARBA00022553"/>
    </source>
</evidence>
<proteinExistence type="inferred from homology"/>
<dbReference type="InterPro" id="IPR042085">
    <property type="entry name" value="Ap_crown"/>
</dbReference>
<protein>
    <submittedName>
        <fullName evidence="11">Alkaline phosphatase</fullName>
        <ecNumber evidence="11">3.1.3.1</ecNumber>
    </submittedName>
</protein>
<gene>
    <name evidence="11" type="ORF">JYK14_00425</name>
</gene>
<dbReference type="Gene3D" id="1.10.1200.140">
    <property type="entry name" value="Alkaline phosphatase, crown domain"/>
    <property type="match status" value="1"/>
</dbReference>
<dbReference type="Proteomes" id="UP001523392">
    <property type="component" value="Unassembled WGS sequence"/>
</dbReference>
<dbReference type="PANTHER" id="PTHR11596">
    <property type="entry name" value="ALKALINE PHOSPHATASE"/>
    <property type="match status" value="1"/>
</dbReference>
<evidence type="ECO:0000256" key="1">
    <source>
        <dbReference type="ARBA" id="ARBA00001946"/>
    </source>
</evidence>
<organism evidence="11 12">
    <name type="scientific">Siccirubricoccus soli</name>
    <dbReference type="NCBI Taxonomy" id="2899147"/>
    <lineage>
        <taxon>Bacteria</taxon>
        <taxon>Pseudomonadati</taxon>
        <taxon>Pseudomonadota</taxon>
        <taxon>Alphaproteobacteria</taxon>
        <taxon>Acetobacterales</taxon>
        <taxon>Roseomonadaceae</taxon>
        <taxon>Siccirubricoccus</taxon>
    </lineage>
</organism>
<dbReference type="PRINTS" id="PR00113">
    <property type="entry name" value="ALKPHPHTASE"/>
</dbReference>
<keyword evidence="4" id="KW-0597">Phosphoprotein</keyword>